<dbReference type="STRING" id="111780.Sta7437_3841"/>
<dbReference type="HOGENOM" id="CLU_123310_0_0_3"/>
<dbReference type="OrthoDB" id="531812at2"/>
<dbReference type="Proteomes" id="UP000010473">
    <property type="component" value="Chromosome"/>
</dbReference>
<keyword evidence="2" id="KW-0732">Signal</keyword>
<reference evidence="4" key="1">
    <citation type="journal article" date="2013" name="Proc. Natl. Acad. Sci. U.S.A.">
        <title>Improving the coverage of the cyanobacterial phylum using diversity-driven genome sequencing.</title>
        <authorList>
            <person name="Shih P.M."/>
            <person name="Wu D."/>
            <person name="Latifi A."/>
            <person name="Axen S.D."/>
            <person name="Fewer D.P."/>
            <person name="Talla E."/>
            <person name="Calteau A."/>
            <person name="Cai F."/>
            <person name="Tandeau de Marsac N."/>
            <person name="Rippka R."/>
            <person name="Herdman M."/>
            <person name="Sivonen K."/>
            <person name="Coursin T."/>
            <person name="Laurent T."/>
            <person name="Goodwin L."/>
            <person name="Nolan M."/>
            <person name="Davenport K.W."/>
            <person name="Han C.S."/>
            <person name="Rubin E.M."/>
            <person name="Eisen J.A."/>
            <person name="Woyke T."/>
            <person name="Gugger M."/>
            <person name="Kerfeld C.A."/>
        </authorList>
    </citation>
    <scope>NUCLEOTIDE SEQUENCE [LARGE SCALE GENOMIC DNA]</scope>
    <source>
        <strain evidence="4">ATCC 29371 / PCC 7437</strain>
    </source>
</reference>
<feature type="coiled-coil region" evidence="1">
    <location>
        <begin position="87"/>
        <end position="133"/>
    </location>
</feature>
<feature type="chain" id="PRO_5003938123" description="Periplasmic heavy metal sensor" evidence="2">
    <location>
        <begin position="25"/>
        <end position="164"/>
    </location>
</feature>
<proteinExistence type="predicted"/>
<evidence type="ECO:0008006" key="5">
    <source>
        <dbReference type="Google" id="ProtNLM"/>
    </source>
</evidence>
<dbReference type="KEGG" id="scs:Sta7437_3841"/>
<gene>
    <name evidence="3" type="ordered locus">Sta7437_3841</name>
</gene>
<keyword evidence="1" id="KW-0175">Coiled coil</keyword>
<organism evidence="3 4">
    <name type="scientific">Stanieria cyanosphaera (strain ATCC 29371 / PCC 7437)</name>
    <dbReference type="NCBI Taxonomy" id="111780"/>
    <lineage>
        <taxon>Bacteria</taxon>
        <taxon>Bacillati</taxon>
        <taxon>Cyanobacteriota</taxon>
        <taxon>Cyanophyceae</taxon>
        <taxon>Pleurocapsales</taxon>
        <taxon>Dermocarpellaceae</taxon>
        <taxon>Stanieria</taxon>
    </lineage>
</organism>
<evidence type="ECO:0000313" key="3">
    <source>
        <dbReference type="EMBL" id="AFZ37327.1"/>
    </source>
</evidence>
<name>K9Y057_STAC7</name>
<feature type="signal peptide" evidence="2">
    <location>
        <begin position="1"/>
        <end position="24"/>
    </location>
</feature>
<protein>
    <recommendedName>
        <fullName evidence="5">Periplasmic heavy metal sensor</fullName>
    </recommendedName>
</protein>
<dbReference type="Gene3D" id="1.20.120.1490">
    <property type="match status" value="1"/>
</dbReference>
<dbReference type="eggNOG" id="COG3678">
    <property type="taxonomic scope" value="Bacteria"/>
</dbReference>
<evidence type="ECO:0000256" key="1">
    <source>
        <dbReference type="SAM" id="Coils"/>
    </source>
</evidence>
<accession>K9Y057</accession>
<dbReference type="EMBL" id="CP003653">
    <property type="protein sequence ID" value="AFZ37327.1"/>
    <property type="molecule type" value="Genomic_DNA"/>
</dbReference>
<keyword evidence="4" id="KW-1185">Reference proteome</keyword>
<evidence type="ECO:0000313" key="4">
    <source>
        <dbReference type="Proteomes" id="UP000010473"/>
    </source>
</evidence>
<dbReference type="RefSeq" id="WP_015194987.1">
    <property type="nucleotide sequence ID" value="NC_019748.1"/>
</dbReference>
<evidence type="ECO:0000256" key="2">
    <source>
        <dbReference type="SAM" id="SignalP"/>
    </source>
</evidence>
<sequence>MVMRYFPLIASAAFLAADSFPVSATYQNSSLQIFSGSQINQPSLFERSVPQMTIPFHRNNNLLEQLDFSFEQTMEIQQISSNYQTIINQKQQKLFLAQKELVKLIKEDDLQLIRAKHQEILQLRQTLDQLNFESLLAIREVLTPSQRQEFTQIMESRQVNSQQN</sequence>
<dbReference type="AlphaFoldDB" id="K9Y057"/>